<keyword evidence="2" id="KW-1185">Reference proteome</keyword>
<dbReference type="RefSeq" id="WP_344974560.1">
    <property type="nucleotide sequence ID" value="NZ_BAABDD010000024.1"/>
</dbReference>
<organism evidence="1 2">
    <name type="scientific">Salinactinospora qingdaonensis</name>
    <dbReference type="NCBI Taxonomy" id="702744"/>
    <lineage>
        <taxon>Bacteria</taxon>
        <taxon>Bacillati</taxon>
        <taxon>Actinomycetota</taxon>
        <taxon>Actinomycetes</taxon>
        <taxon>Streptosporangiales</taxon>
        <taxon>Nocardiopsidaceae</taxon>
        <taxon>Salinactinospora</taxon>
    </lineage>
</organism>
<dbReference type="Pfam" id="PF09344">
    <property type="entry name" value="Cas_CT1975"/>
    <property type="match status" value="1"/>
</dbReference>
<evidence type="ECO:0000313" key="2">
    <source>
        <dbReference type="Proteomes" id="UP001500908"/>
    </source>
</evidence>
<evidence type="ECO:0000313" key="1">
    <source>
        <dbReference type="EMBL" id="GAA3757367.1"/>
    </source>
</evidence>
<reference evidence="2" key="1">
    <citation type="journal article" date="2019" name="Int. J. Syst. Evol. Microbiol.">
        <title>The Global Catalogue of Microorganisms (GCM) 10K type strain sequencing project: providing services to taxonomists for standard genome sequencing and annotation.</title>
        <authorList>
            <consortium name="The Broad Institute Genomics Platform"/>
            <consortium name="The Broad Institute Genome Sequencing Center for Infectious Disease"/>
            <person name="Wu L."/>
            <person name="Ma J."/>
        </authorList>
    </citation>
    <scope>NUCLEOTIDE SEQUENCE [LARGE SCALE GENOMIC DNA]</scope>
    <source>
        <strain evidence="2">JCM 17137</strain>
    </source>
</reference>
<dbReference type="InterPro" id="IPR010148">
    <property type="entry name" value="CRISPR-assoc_prot_CT1975"/>
</dbReference>
<dbReference type="Proteomes" id="UP001500908">
    <property type="component" value="Unassembled WGS sequence"/>
</dbReference>
<dbReference type="NCBIfam" id="TIGR01869">
    <property type="entry name" value="casC_Cse4"/>
    <property type="match status" value="1"/>
</dbReference>
<gene>
    <name evidence="1" type="primary">cas7e_2</name>
    <name evidence="1" type="ORF">GCM10022402_39590</name>
</gene>
<accession>A0ABP7G6W7</accession>
<comment type="caution">
    <text evidence="1">The sequence shown here is derived from an EMBL/GenBank/DDBJ whole genome shotgun (WGS) entry which is preliminary data.</text>
</comment>
<sequence>MTTPAYIDIHALQTLPYSNVNRDDLGAPKNLVFGGVERTRVSSQSWKRVIRKEVEKQLGADEETVRTRRVVVGVAEHLAEQGWSREEAEAAGIQVALSAGNGISLKQEQNEREEQVLTTNVLLLLPEAGIAELANLAAEHHEAILAEQQRKKKPREKTQPVLPGKDIAKILGRRSATINLFGRMLAELPGANVDGAVQMAHAFTTHATRVEYDFFAAVDDVEEKLNLPGSGHINTAMFSAGTFYRYANLDLAGLVANLNGDTTLAVTLISAFLDAFIRTLPSGKKNATAPSTAPELVHIGVRDDRPVSLASAFEAPLYSEQGHLQDSAERMDSHAAAIYRLLGAEHTLWSGHTASDNVAEPEHLGLAQPSFDDLVAAAVAACQEDHQ</sequence>
<protein>
    <submittedName>
        <fullName evidence="1">Type I-E CRISPR-associated protein Cas7/Cse4/CasC</fullName>
    </submittedName>
</protein>
<name>A0ABP7G6W7_9ACTN</name>
<dbReference type="EMBL" id="BAABDD010000024">
    <property type="protein sequence ID" value="GAA3757367.1"/>
    <property type="molecule type" value="Genomic_DNA"/>
</dbReference>
<proteinExistence type="predicted"/>